<name>A0ABR3KII5_TRISP</name>
<organism evidence="1 2">
    <name type="scientific">Trichinella spiralis</name>
    <name type="common">Trichina worm</name>
    <dbReference type="NCBI Taxonomy" id="6334"/>
    <lineage>
        <taxon>Eukaryota</taxon>
        <taxon>Metazoa</taxon>
        <taxon>Ecdysozoa</taxon>
        <taxon>Nematoda</taxon>
        <taxon>Enoplea</taxon>
        <taxon>Dorylaimia</taxon>
        <taxon>Trichinellida</taxon>
        <taxon>Trichinellidae</taxon>
        <taxon>Trichinella</taxon>
    </lineage>
</organism>
<evidence type="ECO:0000313" key="2">
    <source>
        <dbReference type="Proteomes" id="UP001558632"/>
    </source>
</evidence>
<proteinExistence type="predicted"/>
<evidence type="ECO:0000313" key="1">
    <source>
        <dbReference type="EMBL" id="KAL1238798.1"/>
    </source>
</evidence>
<dbReference type="Proteomes" id="UP001558632">
    <property type="component" value="Unassembled WGS sequence"/>
</dbReference>
<accession>A0ABR3KII5</accession>
<gene>
    <name evidence="1" type="ORF">TSPI_01535</name>
</gene>
<dbReference type="EMBL" id="JBEUSY010000282">
    <property type="protein sequence ID" value="KAL1238798.1"/>
    <property type="molecule type" value="Genomic_DNA"/>
</dbReference>
<reference evidence="1 2" key="1">
    <citation type="submission" date="2024-07" db="EMBL/GenBank/DDBJ databases">
        <title>Enhanced genomic and transcriptomic resources for Trichinella pseudospiralis and T. spiralis underpin the discovery of pronounced molecular differences between stages and species.</title>
        <authorList>
            <person name="Pasi K.K."/>
            <person name="La Rosa G."/>
            <person name="Gomez-Morales M.A."/>
            <person name="Tosini F."/>
            <person name="Sumanam S."/>
            <person name="Young N.D."/>
            <person name="Chang B.C."/>
            <person name="Robin G.B."/>
        </authorList>
    </citation>
    <scope>NUCLEOTIDE SEQUENCE [LARGE SCALE GENOMIC DNA]</scope>
    <source>
        <strain evidence="1">ISS534</strain>
    </source>
</reference>
<keyword evidence="2" id="KW-1185">Reference proteome</keyword>
<comment type="caution">
    <text evidence="1">The sequence shown here is derived from an EMBL/GenBank/DDBJ whole genome shotgun (WGS) entry which is preliminary data.</text>
</comment>
<protein>
    <submittedName>
        <fullName evidence="1">4-hydroxy-tetrahydrodipicolinate synthase</fullName>
    </submittedName>
</protein>
<sequence length="113" mass="12799">MLRSSQRIHEVAWSLAYRRHNSELPGESSPIEETMSVLSGVRNGYRTCSAAANRFTRWRGAWLTGDIIRSSQWSHHQLKKLFLFYPAFGTDTVHVPLQPTDSRGGVELGLPMT</sequence>